<keyword evidence="2" id="KW-1185">Reference proteome</keyword>
<proteinExistence type="predicted"/>
<dbReference type="EMBL" id="CM056742">
    <property type="protein sequence ID" value="KAJ8678385.1"/>
    <property type="molecule type" value="Genomic_DNA"/>
</dbReference>
<reference evidence="1" key="1">
    <citation type="submission" date="2023-04" db="EMBL/GenBank/DDBJ databases">
        <title>A chromosome-level genome assembly of the parasitoid wasp Eretmocerus hayati.</title>
        <authorList>
            <person name="Zhong Y."/>
            <person name="Liu S."/>
            <person name="Liu Y."/>
        </authorList>
    </citation>
    <scope>NUCLEOTIDE SEQUENCE</scope>
    <source>
        <strain evidence="1">ZJU_SS_LIU_2023</strain>
    </source>
</reference>
<dbReference type="Proteomes" id="UP001239111">
    <property type="component" value="Chromosome 2"/>
</dbReference>
<comment type="caution">
    <text evidence="1">The sequence shown here is derived from an EMBL/GenBank/DDBJ whole genome shotgun (WGS) entry which is preliminary data.</text>
</comment>
<evidence type="ECO:0000313" key="1">
    <source>
        <dbReference type="EMBL" id="KAJ8678385.1"/>
    </source>
</evidence>
<accession>A0ACC2P476</accession>
<name>A0ACC2P476_9HYME</name>
<evidence type="ECO:0000313" key="2">
    <source>
        <dbReference type="Proteomes" id="UP001239111"/>
    </source>
</evidence>
<protein>
    <submittedName>
        <fullName evidence="1">Uncharacterized protein</fullName>
    </submittedName>
</protein>
<organism evidence="1 2">
    <name type="scientific">Eretmocerus hayati</name>
    <dbReference type="NCBI Taxonomy" id="131215"/>
    <lineage>
        <taxon>Eukaryota</taxon>
        <taxon>Metazoa</taxon>
        <taxon>Ecdysozoa</taxon>
        <taxon>Arthropoda</taxon>
        <taxon>Hexapoda</taxon>
        <taxon>Insecta</taxon>
        <taxon>Pterygota</taxon>
        <taxon>Neoptera</taxon>
        <taxon>Endopterygota</taxon>
        <taxon>Hymenoptera</taxon>
        <taxon>Apocrita</taxon>
        <taxon>Proctotrupomorpha</taxon>
        <taxon>Chalcidoidea</taxon>
        <taxon>Aphelinidae</taxon>
        <taxon>Aphelininae</taxon>
        <taxon>Eretmocerus</taxon>
    </lineage>
</organism>
<gene>
    <name evidence="1" type="ORF">QAD02_014172</name>
</gene>
<sequence>MDHILKYVSSLEQLVTSCKAKSRNELEYVFPKEALNEVLSELDKINVRGIDSARKRRKRLTDKVNKIIDLLNSKVPSVLPPAAQPQPSLQEQREDSQPVSEKAQEQRQSELAQQQVEKIRDIMQMKFGNIGDKASVMQSEVRIHPMTCASLHFSYVERIIE</sequence>